<keyword evidence="2" id="KW-1185">Reference proteome</keyword>
<evidence type="ECO:0000313" key="1">
    <source>
        <dbReference type="EMBL" id="MBR0596593.1"/>
    </source>
</evidence>
<protein>
    <submittedName>
        <fullName evidence="1">Uncharacterized protein</fullName>
    </submittedName>
</protein>
<evidence type="ECO:0000313" key="2">
    <source>
        <dbReference type="Proteomes" id="UP000675664"/>
    </source>
</evidence>
<sequence length="99" mass="11230">MASMDELRKQFKAQNPFFFGGFDFKTFSFKEPSDEYVMNYFGVKEKVTDGFKNVVTTTGKAVDAGSTVVSSSFDFIVWIKENWQISIVGLVALIVILRH</sequence>
<organism evidence="1 2">
    <name type="scientific">Sinanaerobacter chloroacetimidivorans</name>
    <dbReference type="NCBI Taxonomy" id="2818044"/>
    <lineage>
        <taxon>Bacteria</taxon>
        <taxon>Bacillati</taxon>
        <taxon>Bacillota</taxon>
        <taxon>Clostridia</taxon>
        <taxon>Peptostreptococcales</taxon>
        <taxon>Anaerovoracaceae</taxon>
        <taxon>Sinanaerobacter</taxon>
    </lineage>
</organism>
<gene>
    <name evidence="1" type="ORF">KCX82_01770</name>
</gene>
<comment type="caution">
    <text evidence="1">The sequence shown here is derived from an EMBL/GenBank/DDBJ whole genome shotgun (WGS) entry which is preliminary data.</text>
</comment>
<proteinExistence type="predicted"/>
<name>A0A8J7VYY9_9FIRM</name>
<dbReference type="RefSeq" id="WP_227016717.1">
    <property type="nucleotide sequence ID" value="NZ_JAGSND010000001.1"/>
</dbReference>
<dbReference type="AlphaFoldDB" id="A0A8J7VYY9"/>
<dbReference type="EMBL" id="JAGSND010000001">
    <property type="protein sequence ID" value="MBR0596593.1"/>
    <property type="molecule type" value="Genomic_DNA"/>
</dbReference>
<reference evidence="1" key="1">
    <citation type="submission" date="2021-04" db="EMBL/GenBank/DDBJ databases">
        <title>Sinoanaerobacter chloroacetimidivorans sp. nov., an obligate anaerobic bacterium isolated from anaerobic sludge.</title>
        <authorList>
            <person name="Bao Y."/>
        </authorList>
    </citation>
    <scope>NUCLEOTIDE SEQUENCE</scope>
    <source>
        <strain evidence="1">BAD-6</strain>
    </source>
</reference>
<dbReference type="Proteomes" id="UP000675664">
    <property type="component" value="Unassembled WGS sequence"/>
</dbReference>
<reference evidence="1" key="2">
    <citation type="submission" date="2021-04" db="EMBL/GenBank/DDBJ databases">
        <authorList>
            <person name="Liu J."/>
        </authorList>
    </citation>
    <scope>NUCLEOTIDE SEQUENCE</scope>
    <source>
        <strain evidence="1">BAD-6</strain>
    </source>
</reference>
<accession>A0A8J7VYY9</accession>